<keyword evidence="2" id="KW-0456">Lyase</keyword>
<dbReference type="AlphaFoldDB" id="A0AAD8ILC0"/>
<proteinExistence type="inferred from homology"/>
<evidence type="ECO:0000313" key="4">
    <source>
        <dbReference type="Proteomes" id="UP001237642"/>
    </source>
</evidence>
<evidence type="ECO:0000256" key="2">
    <source>
        <dbReference type="ARBA" id="ARBA00022793"/>
    </source>
</evidence>
<evidence type="ECO:0000313" key="3">
    <source>
        <dbReference type="EMBL" id="KAK1386020.1"/>
    </source>
</evidence>
<keyword evidence="4" id="KW-1185">Reference proteome</keyword>
<reference evidence="3" key="1">
    <citation type="submission" date="2023-02" db="EMBL/GenBank/DDBJ databases">
        <title>Genome of toxic invasive species Heracleum sosnowskyi carries increased number of genes despite the absence of recent whole-genome duplications.</title>
        <authorList>
            <person name="Schelkunov M."/>
            <person name="Shtratnikova V."/>
            <person name="Makarenko M."/>
            <person name="Klepikova A."/>
            <person name="Omelchenko D."/>
            <person name="Novikova G."/>
            <person name="Obukhova E."/>
            <person name="Bogdanov V."/>
            <person name="Penin A."/>
            <person name="Logacheva M."/>
        </authorList>
    </citation>
    <scope>NUCLEOTIDE SEQUENCE</scope>
    <source>
        <strain evidence="3">Hsosn_3</strain>
        <tissue evidence="3">Leaf</tissue>
    </source>
</reference>
<dbReference type="InterPro" id="IPR051151">
    <property type="entry name" value="Group_II_Decarboxylase"/>
</dbReference>
<comment type="caution">
    <text evidence="3">The sequence shown here is derived from an EMBL/GenBank/DDBJ whole genome shotgun (WGS) entry which is preliminary data.</text>
</comment>
<dbReference type="Proteomes" id="UP001237642">
    <property type="component" value="Unassembled WGS sequence"/>
</dbReference>
<gene>
    <name evidence="3" type="ORF">POM88_023755</name>
</gene>
<comment type="similarity">
    <text evidence="1">Belongs to the group II decarboxylase family.</text>
</comment>
<evidence type="ECO:0000256" key="1">
    <source>
        <dbReference type="ARBA" id="ARBA00009533"/>
    </source>
</evidence>
<keyword evidence="2" id="KW-0210">Decarboxylase</keyword>
<accession>A0AAD8ILC0</accession>
<dbReference type="InterPro" id="IPR015424">
    <property type="entry name" value="PyrdxlP-dep_Trfase"/>
</dbReference>
<sequence length="156" mass="18126">MFKLVGKWGSEEKGERDYFWKKGFSRFGDEFEVGVLDWFARLWEVEKNEYWGYITKCGTEGNLHGILVRREVFPDGSSIINDKIGTTVKGAVNDLVLVIKTLEENGFNHDRFYIHRDGAVFGLMMPFVKRHEDISEYLILHSKSIPQIAFLFIAQL</sequence>
<name>A0AAD8ILC0_9APIA</name>
<dbReference type="InterPro" id="IPR015421">
    <property type="entry name" value="PyrdxlP-dep_Trfase_major"/>
</dbReference>
<dbReference type="GO" id="GO:0016831">
    <property type="term" value="F:carboxy-lyase activity"/>
    <property type="evidence" value="ECO:0007669"/>
    <property type="project" value="UniProtKB-KW"/>
</dbReference>
<dbReference type="PANTHER" id="PTHR46101">
    <property type="match status" value="1"/>
</dbReference>
<dbReference type="SUPFAM" id="SSF53383">
    <property type="entry name" value="PLP-dependent transferases"/>
    <property type="match status" value="1"/>
</dbReference>
<protein>
    <submittedName>
        <fullName evidence="3">Uncharacterized protein</fullName>
    </submittedName>
</protein>
<dbReference type="PANTHER" id="PTHR46101:SF2">
    <property type="entry name" value="SERINE DECARBOXYLASE"/>
    <property type="match status" value="1"/>
</dbReference>
<dbReference type="EMBL" id="JAUIZM010000005">
    <property type="protein sequence ID" value="KAK1386020.1"/>
    <property type="molecule type" value="Genomic_DNA"/>
</dbReference>
<dbReference type="Gene3D" id="3.40.640.10">
    <property type="entry name" value="Type I PLP-dependent aspartate aminotransferase-like (Major domain)"/>
    <property type="match status" value="1"/>
</dbReference>
<reference evidence="3" key="2">
    <citation type="submission" date="2023-05" db="EMBL/GenBank/DDBJ databases">
        <authorList>
            <person name="Schelkunov M.I."/>
        </authorList>
    </citation>
    <scope>NUCLEOTIDE SEQUENCE</scope>
    <source>
        <strain evidence="3">Hsosn_3</strain>
        <tissue evidence="3">Leaf</tissue>
    </source>
</reference>
<organism evidence="3 4">
    <name type="scientific">Heracleum sosnowskyi</name>
    <dbReference type="NCBI Taxonomy" id="360622"/>
    <lineage>
        <taxon>Eukaryota</taxon>
        <taxon>Viridiplantae</taxon>
        <taxon>Streptophyta</taxon>
        <taxon>Embryophyta</taxon>
        <taxon>Tracheophyta</taxon>
        <taxon>Spermatophyta</taxon>
        <taxon>Magnoliopsida</taxon>
        <taxon>eudicotyledons</taxon>
        <taxon>Gunneridae</taxon>
        <taxon>Pentapetalae</taxon>
        <taxon>asterids</taxon>
        <taxon>campanulids</taxon>
        <taxon>Apiales</taxon>
        <taxon>Apiaceae</taxon>
        <taxon>Apioideae</taxon>
        <taxon>apioid superclade</taxon>
        <taxon>Tordylieae</taxon>
        <taxon>Tordyliinae</taxon>
        <taxon>Heracleum</taxon>
    </lineage>
</organism>